<dbReference type="OrthoDB" id="4062651at2759"/>
<evidence type="ECO:0000256" key="16">
    <source>
        <dbReference type="ARBA" id="ARBA00023180"/>
    </source>
</evidence>
<feature type="binding site" evidence="20">
    <location>
        <position position="550"/>
    </location>
    <ligand>
        <name>ATP</name>
        <dbReference type="ChEBI" id="CHEBI:30616"/>
    </ligand>
</feature>
<dbReference type="SMART" id="SM00108">
    <property type="entry name" value="B_lectin"/>
    <property type="match status" value="1"/>
</dbReference>
<keyword evidence="8 26" id="KW-0430">Lectin</keyword>
<sequence length="835" mass="93676">MHPTMRSLFLAQILFLVPAYLQTLHANLFNFTAEAPALWTNNDSLFNNKGTSEVPVWAFLFSKKASFLMPDDNNKNHTNYSSFACGFYCSSDSCRTFLFGVFITIDSDYNFRNMSGAQIVWSANRNRPVQENATVQFTKDGNLSLRDFDGSLVWSTGTRDVTGITLLESGNLALFNSNNSYVWQSFDHPTNTLVLGQTLGEMERITADASKASSEPGLFYLTIVGNIMSAFAGHDAPIKYYSSSEILEKSDTKFSHNMTFTNGGIQFSDNWTAINLPVGTTAQFIRLEYNGHLGLYQWVNINGKYGWSTTEIFRLHTCDYPMSCGKYGVCANGGQCTCPSENDSHTSYFKMITDLQADHGTSCSPVIPLSCEAKNDQKLLALNNVTYYNYSGYSYPTDEESCKQACLENCSCEVAFFDLSLSSCYISTEVLSISASESDSNYYNYNLSAYIKVQNGSSSRGSITWKVVGPAIGFLFLLILTIGFAVLRKMKKKENKLEEEDILPLLSEIPKRFSLAELKLATQDFSTKLGSGGFGSVFEGNIEQKKVAVKRLDSISQGKDEFLAEVQIIGGIHHINLVRLIGYCAENSEKLLVYEYMPNGSLDKWIFDKRQSAFLDWNIRRALVTDVAKGLLYLHEDCRQIIAHFDIKPQNILIDENLNAKISDFGLAKLIDRDQSHVITRMRGTPGYLAPEWLTNVITEKADIYSFGIVVIEILCGRRNLDHKQQEENVHLISVLRDKIRTNKLPEIIDSNIAFVESHLEDIIRMVKLAMWCLESDSTRRPTMAVVVKILEGAMDFEADLQKHFFNVTQVEPQSIDVPTIFSGPPLESLLSGPR</sequence>
<evidence type="ECO:0000259" key="23">
    <source>
        <dbReference type="PROSITE" id="PS50011"/>
    </source>
</evidence>
<keyword evidence="27" id="KW-1185">Reference proteome</keyword>
<evidence type="ECO:0000256" key="4">
    <source>
        <dbReference type="ARBA" id="ARBA00022553"/>
    </source>
</evidence>
<dbReference type="Gene3D" id="3.30.200.20">
    <property type="entry name" value="Phosphorylase Kinase, domain 1"/>
    <property type="match status" value="1"/>
</dbReference>
<dbReference type="PROSITE" id="PS50948">
    <property type="entry name" value="PAN"/>
    <property type="match status" value="1"/>
</dbReference>
<evidence type="ECO:0000256" key="19">
    <source>
        <dbReference type="PIRNR" id="PIRNR000641"/>
    </source>
</evidence>
<gene>
    <name evidence="26" type="ORF">FCM35_KLT01022</name>
</gene>
<dbReference type="InterPro" id="IPR003609">
    <property type="entry name" value="Pan_app"/>
</dbReference>
<keyword evidence="3" id="KW-0245">EGF-like domain</keyword>
<organism evidence="26 27">
    <name type="scientific">Carex littledalei</name>
    <dbReference type="NCBI Taxonomy" id="544730"/>
    <lineage>
        <taxon>Eukaryota</taxon>
        <taxon>Viridiplantae</taxon>
        <taxon>Streptophyta</taxon>
        <taxon>Embryophyta</taxon>
        <taxon>Tracheophyta</taxon>
        <taxon>Spermatophyta</taxon>
        <taxon>Magnoliopsida</taxon>
        <taxon>Liliopsida</taxon>
        <taxon>Poales</taxon>
        <taxon>Cyperaceae</taxon>
        <taxon>Cyperoideae</taxon>
        <taxon>Cariceae</taxon>
        <taxon>Carex</taxon>
        <taxon>Carex subgen. Euthyceras</taxon>
    </lineage>
</organism>
<dbReference type="CDD" id="cd00028">
    <property type="entry name" value="B_lectin"/>
    <property type="match status" value="1"/>
</dbReference>
<feature type="transmembrane region" description="Helical" evidence="21">
    <location>
        <begin position="467"/>
        <end position="487"/>
    </location>
</feature>
<evidence type="ECO:0000313" key="26">
    <source>
        <dbReference type="EMBL" id="KAF3333331.1"/>
    </source>
</evidence>
<feature type="domain" description="Apple" evidence="25">
    <location>
        <begin position="371"/>
        <end position="447"/>
    </location>
</feature>
<dbReference type="AlphaFoldDB" id="A0A833R524"/>
<evidence type="ECO:0000256" key="13">
    <source>
        <dbReference type="ARBA" id="ARBA00023136"/>
    </source>
</evidence>
<evidence type="ECO:0000256" key="3">
    <source>
        <dbReference type="ARBA" id="ARBA00022536"/>
    </source>
</evidence>
<accession>A0A833R524</accession>
<dbReference type="SUPFAM" id="SSF51110">
    <property type="entry name" value="alpha-D-mannose-specific plant lectins"/>
    <property type="match status" value="1"/>
</dbReference>
<dbReference type="CDD" id="cd01098">
    <property type="entry name" value="PAN_AP_plant"/>
    <property type="match status" value="1"/>
</dbReference>
<proteinExistence type="inferred from homology"/>
<keyword evidence="7 22" id="KW-0732">Signal</keyword>
<evidence type="ECO:0000256" key="17">
    <source>
        <dbReference type="ARBA" id="ARBA00047899"/>
    </source>
</evidence>
<keyword evidence="2 19" id="KW-0723">Serine/threonine-protein kinase</keyword>
<dbReference type="GO" id="GO:0005524">
    <property type="term" value="F:ATP binding"/>
    <property type="evidence" value="ECO:0007669"/>
    <property type="project" value="UniProtKB-UniRule"/>
</dbReference>
<dbReference type="Gene3D" id="2.90.10.10">
    <property type="entry name" value="Bulb-type lectin domain"/>
    <property type="match status" value="1"/>
</dbReference>
<evidence type="ECO:0000256" key="20">
    <source>
        <dbReference type="PROSITE-ProRule" id="PRU10141"/>
    </source>
</evidence>
<evidence type="ECO:0000256" key="8">
    <source>
        <dbReference type="ARBA" id="ARBA00022734"/>
    </source>
</evidence>
<comment type="caution">
    <text evidence="26">The sequence shown here is derived from an EMBL/GenBank/DDBJ whole genome shotgun (WGS) entry which is preliminary data.</text>
</comment>
<dbReference type="Pfam" id="PF01453">
    <property type="entry name" value="B_lectin"/>
    <property type="match status" value="1"/>
</dbReference>
<evidence type="ECO:0000256" key="5">
    <source>
        <dbReference type="ARBA" id="ARBA00022679"/>
    </source>
</evidence>
<evidence type="ECO:0000256" key="22">
    <source>
        <dbReference type="SAM" id="SignalP"/>
    </source>
</evidence>
<evidence type="ECO:0000256" key="1">
    <source>
        <dbReference type="ARBA" id="ARBA00004479"/>
    </source>
</evidence>
<evidence type="ECO:0000256" key="14">
    <source>
        <dbReference type="ARBA" id="ARBA00023157"/>
    </source>
</evidence>
<dbReference type="InterPro" id="IPR001480">
    <property type="entry name" value="Bulb-type_lectin_dom"/>
</dbReference>
<dbReference type="FunFam" id="1.10.510.10:FF:000248">
    <property type="entry name" value="S-receptor-like kinase 5"/>
    <property type="match status" value="1"/>
</dbReference>
<evidence type="ECO:0000256" key="21">
    <source>
        <dbReference type="SAM" id="Phobius"/>
    </source>
</evidence>
<name>A0A833R524_9POAL</name>
<keyword evidence="11 19" id="KW-0067">ATP-binding</keyword>
<keyword evidence="14" id="KW-1015">Disulfide bond</keyword>
<dbReference type="PANTHER" id="PTHR47976">
    <property type="entry name" value="G-TYPE LECTIN S-RECEPTOR-LIKE SERINE/THREONINE-PROTEIN KINASE SD2-5"/>
    <property type="match status" value="1"/>
</dbReference>
<dbReference type="GO" id="GO:0051707">
    <property type="term" value="P:response to other organism"/>
    <property type="evidence" value="ECO:0007669"/>
    <property type="project" value="UniProtKB-ARBA"/>
</dbReference>
<keyword evidence="9 19" id="KW-0547">Nucleotide-binding</keyword>
<reference evidence="26" key="1">
    <citation type="submission" date="2020-01" db="EMBL/GenBank/DDBJ databases">
        <title>Genome sequence of Kobresia littledalei, the first chromosome-level genome in the family Cyperaceae.</title>
        <authorList>
            <person name="Qu G."/>
        </authorList>
    </citation>
    <scope>NUCLEOTIDE SEQUENCE</scope>
    <source>
        <strain evidence="26">C.B.Clarke</strain>
        <tissue evidence="26">Leaf</tissue>
    </source>
</reference>
<keyword evidence="13 21" id="KW-0472">Membrane</keyword>
<keyword evidence="12 21" id="KW-1133">Transmembrane helix</keyword>
<evidence type="ECO:0000313" key="27">
    <source>
        <dbReference type="Proteomes" id="UP000623129"/>
    </source>
</evidence>
<dbReference type="PANTHER" id="PTHR47976:SF110">
    <property type="entry name" value="RECEPTOR-LIKE SERINE_THREONINE-PROTEIN KINASE"/>
    <property type="match status" value="1"/>
</dbReference>
<dbReference type="InterPro" id="IPR011009">
    <property type="entry name" value="Kinase-like_dom_sf"/>
</dbReference>
<dbReference type="InterPro" id="IPR000719">
    <property type="entry name" value="Prot_kinase_dom"/>
</dbReference>
<keyword evidence="5 19" id="KW-0808">Transferase</keyword>
<evidence type="ECO:0000259" key="24">
    <source>
        <dbReference type="PROSITE" id="PS50927"/>
    </source>
</evidence>
<dbReference type="GO" id="GO:0016020">
    <property type="term" value="C:membrane"/>
    <property type="evidence" value="ECO:0007669"/>
    <property type="project" value="UniProtKB-SubCell"/>
</dbReference>
<keyword evidence="16" id="KW-0325">Glycoprotein</keyword>
<keyword evidence="15 26" id="KW-0675">Receptor</keyword>
<dbReference type="GO" id="GO:0030246">
    <property type="term" value="F:carbohydrate binding"/>
    <property type="evidence" value="ECO:0007669"/>
    <property type="project" value="UniProtKB-KW"/>
</dbReference>
<protein>
    <recommendedName>
        <fullName evidence="19">Receptor-like serine/threonine-protein kinase</fullName>
        <ecNumber evidence="19">2.7.11.1</ecNumber>
    </recommendedName>
</protein>
<dbReference type="PROSITE" id="PS50927">
    <property type="entry name" value="BULB_LECTIN"/>
    <property type="match status" value="1"/>
</dbReference>
<dbReference type="InterPro" id="IPR051343">
    <property type="entry name" value="G-type_lectin_kinases/EP1-like"/>
</dbReference>
<dbReference type="InterPro" id="IPR036426">
    <property type="entry name" value="Bulb-type_lectin_dom_sf"/>
</dbReference>
<evidence type="ECO:0000256" key="11">
    <source>
        <dbReference type="ARBA" id="ARBA00022840"/>
    </source>
</evidence>
<dbReference type="GO" id="GO:0004674">
    <property type="term" value="F:protein serine/threonine kinase activity"/>
    <property type="evidence" value="ECO:0007669"/>
    <property type="project" value="UniProtKB-KW"/>
</dbReference>
<dbReference type="EMBL" id="SWLB01000010">
    <property type="protein sequence ID" value="KAF3333331.1"/>
    <property type="molecule type" value="Genomic_DNA"/>
</dbReference>
<comment type="subcellular location">
    <subcellularLocation>
        <location evidence="1">Membrane</location>
        <topology evidence="1">Single-pass type I membrane protein</topology>
    </subcellularLocation>
</comment>
<feature type="domain" description="Protein kinase" evidence="23">
    <location>
        <begin position="523"/>
        <end position="806"/>
    </location>
</feature>
<evidence type="ECO:0000256" key="12">
    <source>
        <dbReference type="ARBA" id="ARBA00022989"/>
    </source>
</evidence>
<feature type="chain" id="PRO_5033011146" description="Receptor-like serine/threonine-protein kinase" evidence="22">
    <location>
        <begin position="27"/>
        <end position="835"/>
    </location>
</feature>
<keyword evidence="10 19" id="KW-0418">Kinase</keyword>
<comment type="catalytic activity">
    <reaction evidence="18 19">
        <text>L-seryl-[protein] + ATP = O-phospho-L-seryl-[protein] + ADP + H(+)</text>
        <dbReference type="Rhea" id="RHEA:17989"/>
        <dbReference type="Rhea" id="RHEA-COMP:9863"/>
        <dbReference type="Rhea" id="RHEA-COMP:11604"/>
        <dbReference type="ChEBI" id="CHEBI:15378"/>
        <dbReference type="ChEBI" id="CHEBI:29999"/>
        <dbReference type="ChEBI" id="CHEBI:30616"/>
        <dbReference type="ChEBI" id="CHEBI:83421"/>
        <dbReference type="ChEBI" id="CHEBI:456216"/>
        <dbReference type="EC" id="2.7.11.1"/>
    </reaction>
</comment>
<dbReference type="PROSITE" id="PS50011">
    <property type="entry name" value="PROTEIN_KINASE_DOM"/>
    <property type="match status" value="1"/>
</dbReference>
<dbReference type="Proteomes" id="UP000623129">
    <property type="component" value="Unassembled WGS sequence"/>
</dbReference>
<dbReference type="InterPro" id="IPR008271">
    <property type="entry name" value="Ser/Thr_kinase_AS"/>
</dbReference>
<feature type="domain" description="Bulb-type lectin" evidence="24">
    <location>
        <begin position="74"/>
        <end position="187"/>
    </location>
</feature>
<dbReference type="PROSITE" id="PS00108">
    <property type="entry name" value="PROTEIN_KINASE_ST"/>
    <property type="match status" value="1"/>
</dbReference>
<dbReference type="InterPro" id="IPR017441">
    <property type="entry name" value="Protein_kinase_ATP_BS"/>
</dbReference>
<keyword evidence="4" id="KW-0597">Phosphoprotein</keyword>
<comment type="catalytic activity">
    <reaction evidence="17 19">
        <text>L-threonyl-[protein] + ATP = O-phospho-L-threonyl-[protein] + ADP + H(+)</text>
        <dbReference type="Rhea" id="RHEA:46608"/>
        <dbReference type="Rhea" id="RHEA-COMP:11060"/>
        <dbReference type="Rhea" id="RHEA-COMP:11605"/>
        <dbReference type="ChEBI" id="CHEBI:15378"/>
        <dbReference type="ChEBI" id="CHEBI:30013"/>
        <dbReference type="ChEBI" id="CHEBI:30616"/>
        <dbReference type="ChEBI" id="CHEBI:61977"/>
        <dbReference type="ChEBI" id="CHEBI:456216"/>
        <dbReference type="EC" id="2.7.11.1"/>
    </reaction>
</comment>
<dbReference type="EC" id="2.7.11.1" evidence="19"/>
<dbReference type="SMART" id="SM00220">
    <property type="entry name" value="S_TKc"/>
    <property type="match status" value="1"/>
</dbReference>
<evidence type="ECO:0000256" key="7">
    <source>
        <dbReference type="ARBA" id="ARBA00022729"/>
    </source>
</evidence>
<dbReference type="InterPro" id="IPR024171">
    <property type="entry name" value="SRK-like_kinase"/>
</dbReference>
<evidence type="ECO:0000256" key="2">
    <source>
        <dbReference type="ARBA" id="ARBA00022527"/>
    </source>
</evidence>
<evidence type="ECO:0000256" key="10">
    <source>
        <dbReference type="ARBA" id="ARBA00022777"/>
    </source>
</evidence>
<evidence type="ECO:0000259" key="25">
    <source>
        <dbReference type="PROSITE" id="PS50948"/>
    </source>
</evidence>
<dbReference type="SUPFAM" id="SSF56112">
    <property type="entry name" value="Protein kinase-like (PK-like)"/>
    <property type="match status" value="1"/>
</dbReference>
<evidence type="ECO:0000256" key="6">
    <source>
        <dbReference type="ARBA" id="ARBA00022692"/>
    </source>
</evidence>
<comment type="similarity">
    <text evidence="19">Belongs to the protein kinase superfamily. Ser/Thr protein kinase family.</text>
</comment>
<dbReference type="Gene3D" id="1.10.510.10">
    <property type="entry name" value="Transferase(Phosphotransferase) domain 1"/>
    <property type="match status" value="1"/>
</dbReference>
<keyword evidence="6 21" id="KW-0812">Transmembrane</keyword>
<dbReference type="PROSITE" id="PS00107">
    <property type="entry name" value="PROTEIN_KINASE_ATP"/>
    <property type="match status" value="1"/>
</dbReference>
<evidence type="ECO:0000256" key="9">
    <source>
        <dbReference type="ARBA" id="ARBA00022741"/>
    </source>
</evidence>
<evidence type="ECO:0000256" key="18">
    <source>
        <dbReference type="ARBA" id="ARBA00048679"/>
    </source>
</evidence>
<dbReference type="PIRSF" id="PIRSF000641">
    <property type="entry name" value="SRK"/>
    <property type="match status" value="1"/>
</dbReference>
<dbReference type="Pfam" id="PF00069">
    <property type="entry name" value="Pkinase"/>
    <property type="match status" value="1"/>
</dbReference>
<evidence type="ECO:0000256" key="15">
    <source>
        <dbReference type="ARBA" id="ARBA00023170"/>
    </source>
</evidence>
<feature type="signal peptide" evidence="22">
    <location>
        <begin position="1"/>
        <end position="26"/>
    </location>
</feature>
<dbReference type="FunFam" id="3.30.200.20:FF:000178">
    <property type="entry name" value="serine/threonine-protein kinase PBS1-like"/>
    <property type="match status" value="1"/>
</dbReference>